<sequence length="226" mass="23824">MKRLIPATLLALSIGLPAFAGEVGDFETKLRAAYGDYRTALFTTNMGKAPESTASLGKFAKAWSAIAAEPAPPHYADDGKYAETLAAVTKITEAATAEVAAGELTKAHDTLEGIRDQIGDLHIRNDIYSFSDRMNAYHARMEEVIALDPTDAAGVHAETAVLKYLLGDVVAHPPKEADASYKDLLGAVEASVAKLEGAAKSGDATAIKAAIDGLKAPYSKLFLKFG</sequence>
<dbReference type="AlphaFoldDB" id="A0A376A936"/>
<evidence type="ECO:0000313" key="3">
    <source>
        <dbReference type="Proteomes" id="UP000254764"/>
    </source>
</evidence>
<feature type="signal peptide" evidence="1">
    <location>
        <begin position="1"/>
        <end position="20"/>
    </location>
</feature>
<evidence type="ECO:0000313" key="2">
    <source>
        <dbReference type="EMBL" id="SSC64391.1"/>
    </source>
</evidence>
<keyword evidence="3" id="KW-1185">Reference proteome</keyword>
<dbReference type="Proteomes" id="UP000254764">
    <property type="component" value="Unassembled WGS sequence"/>
</dbReference>
<reference evidence="3" key="1">
    <citation type="submission" date="2018-07" db="EMBL/GenBank/DDBJ databases">
        <authorList>
            <person name="Peiro R."/>
            <person name="Begona"/>
            <person name="Cbmso G."/>
            <person name="Lopez M."/>
            <person name="Gonzalez S."/>
        </authorList>
    </citation>
    <scope>NUCLEOTIDE SEQUENCE [LARGE SCALE GENOMIC DNA]</scope>
</reference>
<name>A0A376A936_9HYPH</name>
<dbReference type="EMBL" id="UEYP01000010">
    <property type="protein sequence ID" value="SSC64391.1"/>
    <property type="molecule type" value="Genomic_DNA"/>
</dbReference>
<feature type="chain" id="PRO_5016649108" description="Imelysin-like domain-containing protein" evidence="1">
    <location>
        <begin position="21"/>
        <end position="226"/>
    </location>
</feature>
<gene>
    <name evidence="2" type="ORF">RHIZ70_99</name>
</gene>
<dbReference type="RefSeq" id="WP_115671565.1">
    <property type="nucleotide sequence ID" value="NZ_UEYP01000010.1"/>
</dbReference>
<evidence type="ECO:0000256" key="1">
    <source>
        <dbReference type="SAM" id="SignalP"/>
    </source>
</evidence>
<dbReference type="OrthoDB" id="8399759at2"/>
<evidence type="ECO:0008006" key="4">
    <source>
        <dbReference type="Google" id="ProtNLM"/>
    </source>
</evidence>
<protein>
    <recommendedName>
        <fullName evidence="4">Imelysin-like domain-containing protein</fullName>
    </recommendedName>
</protein>
<keyword evidence="1" id="KW-0732">Signal</keyword>
<dbReference type="STRING" id="1336235.GCA_000518785_02483"/>
<organism evidence="2 3">
    <name type="scientific">Ciceribacter selenitireducens ATCC BAA-1503</name>
    <dbReference type="NCBI Taxonomy" id="1336235"/>
    <lineage>
        <taxon>Bacteria</taxon>
        <taxon>Pseudomonadati</taxon>
        <taxon>Pseudomonadota</taxon>
        <taxon>Alphaproteobacteria</taxon>
        <taxon>Hyphomicrobiales</taxon>
        <taxon>Rhizobiaceae</taxon>
        <taxon>Ciceribacter</taxon>
    </lineage>
</organism>
<proteinExistence type="predicted"/>
<accession>A0A376A936</accession>